<dbReference type="InterPro" id="IPR036736">
    <property type="entry name" value="ACP-like_sf"/>
</dbReference>
<dbReference type="GO" id="GO:0047879">
    <property type="term" value="F:erythronolide synthase activity"/>
    <property type="evidence" value="ECO:0007669"/>
    <property type="project" value="UniProtKB-EC"/>
</dbReference>
<dbReference type="Pfam" id="PF00550">
    <property type="entry name" value="PP-binding"/>
    <property type="match status" value="1"/>
</dbReference>
<keyword evidence="8" id="KW-0012">Acyltransferase</keyword>
<evidence type="ECO:0000256" key="2">
    <source>
        <dbReference type="ARBA" id="ARBA00022553"/>
    </source>
</evidence>
<comment type="caution">
    <text evidence="8">The sequence shown here is derived from an EMBL/GenBank/DDBJ whole genome shotgun (WGS) entry which is preliminary data.</text>
</comment>
<dbReference type="GO" id="GO:0005886">
    <property type="term" value="C:plasma membrane"/>
    <property type="evidence" value="ECO:0007669"/>
    <property type="project" value="TreeGrafter"/>
</dbReference>
<keyword evidence="2" id="KW-0597">Phosphoprotein</keyword>
<dbReference type="InterPro" id="IPR016039">
    <property type="entry name" value="Thiolase-like"/>
</dbReference>
<evidence type="ECO:0000259" key="6">
    <source>
        <dbReference type="PROSITE" id="PS50075"/>
    </source>
</evidence>
<dbReference type="RefSeq" id="WP_106390434.1">
    <property type="nucleotide sequence ID" value="NZ_PVNK01000056.1"/>
</dbReference>
<dbReference type="SUPFAM" id="SSF52151">
    <property type="entry name" value="FabD/lysophospholipase-like"/>
    <property type="match status" value="1"/>
</dbReference>
<dbReference type="FunFam" id="3.40.47.10:FF:000019">
    <property type="entry name" value="Polyketide synthase type I"/>
    <property type="match status" value="1"/>
</dbReference>
<dbReference type="InterPro" id="IPR016036">
    <property type="entry name" value="Malonyl_transacylase_ACP-bd"/>
</dbReference>
<dbReference type="SMART" id="SM00827">
    <property type="entry name" value="PKS_AT"/>
    <property type="match status" value="1"/>
</dbReference>
<dbReference type="InterPro" id="IPR029058">
    <property type="entry name" value="AB_hydrolase_fold"/>
</dbReference>
<dbReference type="InterPro" id="IPR014043">
    <property type="entry name" value="Acyl_transferase_dom"/>
</dbReference>
<dbReference type="SUPFAM" id="SSF53474">
    <property type="entry name" value="alpha/beta-Hydrolases"/>
    <property type="match status" value="1"/>
</dbReference>
<evidence type="ECO:0000256" key="5">
    <source>
        <dbReference type="SAM" id="MobiDB-lite"/>
    </source>
</evidence>
<dbReference type="InterPro" id="IPR032821">
    <property type="entry name" value="PKS_assoc"/>
</dbReference>
<feature type="region of interest" description="Disordered" evidence="5">
    <location>
        <begin position="1351"/>
        <end position="1376"/>
    </location>
</feature>
<dbReference type="SUPFAM" id="SSF47336">
    <property type="entry name" value="ACP-like"/>
    <property type="match status" value="1"/>
</dbReference>
<dbReference type="Pfam" id="PF00698">
    <property type="entry name" value="Acyl_transf_1"/>
    <property type="match status" value="1"/>
</dbReference>
<dbReference type="PROSITE" id="PS00606">
    <property type="entry name" value="KS3_1"/>
    <property type="match status" value="1"/>
</dbReference>
<accession>A0A2S9YGE1</accession>
<feature type="domain" description="Carrier" evidence="6">
    <location>
        <begin position="901"/>
        <end position="976"/>
    </location>
</feature>
<dbReference type="InterPro" id="IPR050091">
    <property type="entry name" value="PKS_NRPS_Biosynth_Enz"/>
</dbReference>
<evidence type="ECO:0000256" key="3">
    <source>
        <dbReference type="ARBA" id="ARBA00022679"/>
    </source>
</evidence>
<dbReference type="SUPFAM" id="SSF55048">
    <property type="entry name" value="Probable ACP-binding domain of malonyl-CoA ACP transacylase"/>
    <property type="match status" value="1"/>
</dbReference>
<evidence type="ECO:0000256" key="4">
    <source>
        <dbReference type="ARBA" id="ARBA00054155"/>
    </source>
</evidence>
<dbReference type="InterPro" id="IPR001031">
    <property type="entry name" value="Thioesterase"/>
</dbReference>
<dbReference type="InterPro" id="IPR009081">
    <property type="entry name" value="PP-bd_ACP"/>
</dbReference>
<dbReference type="Pfam" id="PF02801">
    <property type="entry name" value="Ketoacyl-synt_C"/>
    <property type="match status" value="1"/>
</dbReference>
<evidence type="ECO:0000313" key="9">
    <source>
        <dbReference type="Proteomes" id="UP000237968"/>
    </source>
</evidence>
<dbReference type="Gene3D" id="3.40.366.10">
    <property type="entry name" value="Malonyl-Coenzyme A Acyl Carrier Protein, domain 2"/>
    <property type="match status" value="1"/>
</dbReference>
<dbReference type="GO" id="GO:0005737">
    <property type="term" value="C:cytoplasm"/>
    <property type="evidence" value="ECO:0007669"/>
    <property type="project" value="TreeGrafter"/>
</dbReference>
<keyword evidence="3 8" id="KW-0808">Transferase</keyword>
<comment type="function">
    <text evidence="4">Involved in production of the polyketide antibiotic thailandamide.</text>
</comment>
<dbReference type="InterPro" id="IPR020806">
    <property type="entry name" value="PKS_PP-bd"/>
</dbReference>
<dbReference type="PANTHER" id="PTHR43775">
    <property type="entry name" value="FATTY ACID SYNTHASE"/>
    <property type="match status" value="1"/>
</dbReference>
<dbReference type="InterPro" id="IPR014031">
    <property type="entry name" value="Ketoacyl_synth_C"/>
</dbReference>
<reference evidence="8 9" key="1">
    <citation type="submission" date="2018-03" db="EMBL/GenBank/DDBJ databases">
        <title>Draft Genome Sequences of the Obligatory Marine Myxobacteria Enhygromyxa salina SWB005.</title>
        <authorList>
            <person name="Poehlein A."/>
            <person name="Moghaddam J.A."/>
            <person name="Harms H."/>
            <person name="Alanjari M."/>
            <person name="Koenig G.M."/>
            <person name="Daniel R."/>
            <person name="Schaeberle T.F."/>
        </authorList>
    </citation>
    <scope>NUCLEOTIDE SEQUENCE [LARGE SCALE GENOMIC DNA]</scope>
    <source>
        <strain evidence="8 9">SWB005</strain>
    </source>
</reference>
<dbReference type="InterPro" id="IPR020841">
    <property type="entry name" value="PKS_Beta-ketoAc_synthase_dom"/>
</dbReference>
<protein>
    <submittedName>
        <fullName evidence="8">Erythronolide synthase, modules 5 and 6</fullName>
        <ecNumber evidence="8">2.3.1.94</ecNumber>
    </submittedName>
</protein>
<keyword evidence="1" id="KW-0596">Phosphopantetheine</keyword>
<keyword evidence="9" id="KW-1185">Reference proteome</keyword>
<dbReference type="InterPro" id="IPR001227">
    <property type="entry name" value="Ac_transferase_dom_sf"/>
</dbReference>
<dbReference type="EMBL" id="PVNK01000056">
    <property type="protein sequence ID" value="PRQ04169.1"/>
    <property type="molecule type" value="Genomic_DNA"/>
</dbReference>
<sequence length="1395" mass="149764">MDKSELLRQSLSRIHALKARVAELEAPQAEPIAIVGIGLRFPAGLDDPRQFWAGLARGVDVIREIPEQRWPAGQAEARFAGMLDRIYEFEPGFFGVSEREARTMDPQQRLLLEVAWSALADAGLPLASVRGSETGVFIGASGFDWTLLAFGDQAIDAYAATGSSHSILANRLSYLWDLRGPSLSVDAACASSLVAVHLGVAALRRRECDRVLVGGVQAHLVPHTTMSLARFGMMAADGRCKAFDSRADGFVRGEGCGVVVLARLSEVDLARDRVYAVIHGSAVNQDGRSNGLTAPNTLAQARVLRAALADAGVEPEEVGFIETHGTGTALGDPIEFQALSSTYGASSRPCYLGAVKTNLGHTEAAAGVAGLIKAALAIHHKEIPANLHLERLNPDVEIEGTRFRLPREQTAWGPPHHAAVSSFGFGGTNAHVVLGPPPEPPSPTADAGQAQLIAAISAASREAFFERVEQLVDLVDEPSVEPGDLTYTLAARSTHLAWRGHAIGHDRPSLASALAKAHPTLAASAPPRVVFLFSGQGGQWLDMGRALADGSEVFRAALERCAEAIARVAGWSLAAALASTTELARVDRVQPAIFAVQVALAALWRSVGVEPDVVLGTSMGEVAAAHVAGLLGLEDAARVITTRSRLVAERLDTPGAMATVALSEAALRERLSARPSDLEIAVVNSPSNVVVAGSPAPLLELMAELERDGVFTRRIQVDYASHCSHVDMLADAIEDALPGLAAGDGPRTRMLSTVTLDWLEDATRPSYWRANLREPVRLWPALSEVLRPAGDVVIELSPHPVLTVPLEEPLAQLEPPVSLCCPMARGGGPEVFLDALGRTWARGLEPRWQTLQPGGRVTSLSSYPWTRRAYGPELSLSDPRAAIATPASSAATVTKERGATITEASIEALVIETLTHELGASSDLAMDVPLRELGLDSLMASHLRARLAERGLEVSLLDVLQAPGIHALVATIRAKLRDRSETAPDASAASSGPWFVCPRPRPQADVVLYCVPFGGGSAGAFRPWVDEMPEWLELRAVESPGRGTRLGEPWPATADALVTGLTEAILEDLEDLEVSRRRPEPGDDRPSFALYGHCSGSLIAYEVAKRLSAAGHAPRHLFVAALGPPARYDLDELVATVERSGAPLHDMSDELLLGFLRSVEFQGLEEFERDPELRDMAMATMRADSRMMMSYRPVDGGPLAVPITAIGGARDPAINIYELWQWARETRAWFDWRWLPAGNHYFHADHVDELAEIFAVLRADELPLPHPRTTAALAPIDVVRGFYAAHGDEPSAAAPFLAEAVNWRILDPSERELSDPGQPQPQPQPQPRSWFADPRLSVRAVAMHELELEAHGDDEIDASSGLTLAPAGSEARPATHRARYRVRDGRIVSATVHIE</sequence>
<dbReference type="InterPro" id="IPR016035">
    <property type="entry name" value="Acyl_Trfase/lysoPLipase"/>
</dbReference>
<dbReference type="Proteomes" id="UP000237968">
    <property type="component" value="Unassembled WGS sequence"/>
</dbReference>
<dbReference type="Gene3D" id="3.40.50.1820">
    <property type="entry name" value="alpha/beta hydrolase"/>
    <property type="match status" value="1"/>
</dbReference>
<dbReference type="GO" id="GO:0006633">
    <property type="term" value="P:fatty acid biosynthetic process"/>
    <property type="evidence" value="ECO:0007669"/>
    <property type="project" value="InterPro"/>
</dbReference>
<dbReference type="InterPro" id="IPR018201">
    <property type="entry name" value="Ketoacyl_synth_AS"/>
</dbReference>
<feature type="region of interest" description="Disordered" evidence="5">
    <location>
        <begin position="1310"/>
        <end position="1330"/>
    </location>
</feature>
<evidence type="ECO:0000313" key="8">
    <source>
        <dbReference type="EMBL" id="PRQ04169.1"/>
    </source>
</evidence>
<dbReference type="InterPro" id="IPR014030">
    <property type="entry name" value="Ketoacyl_synth_N"/>
</dbReference>
<dbReference type="SMART" id="SM00823">
    <property type="entry name" value="PKS_PP"/>
    <property type="match status" value="1"/>
</dbReference>
<dbReference type="Gene3D" id="3.30.70.3290">
    <property type="match status" value="1"/>
</dbReference>
<dbReference type="CDD" id="cd00833">
    <property type="entry name" value="PKS"/>
    <property type="match status" value="1"/>
</dbReference>
<gene>
    <name evidence="8" type="primary">eryA_1</name>
    <name evidence="8" type="ORF">ENSA5_10070</name>
</gene>
<evidence type="ECO:0000259" key="7">
    <source>
        <dbReference type="PROSITE" id="PS52004"/>
    </source>
</evidence>
<dbReference type="GO" id="GO:0071770">
    <property type="term" value="P:DIM/DIP cell wall layer assembly"/>
    <property type="evidence" value="ECO:0007669"/>
    <property type="project" value="TreeGrafter"/>
</dbReference>
<dbReference type="SUPFAM" id="SSF53901">
    <property type="entry name" value="Thiolase-like"/>
    <property type="match status" value="1"/>
</dbReference>
<dbReference type="Gene3D" id="1.10.1200.10">
    <property type="entry name" value="ACP-like"/>
    <property type="match status" value="1"/>
</dbReference>
<dbReference type="PROSITE" id="PS50075">
    <property type="entry name" value="CARRIER"/>
    <property type="match status" value="1"/>
</dbReference>
<feature type="domain" description="Ketosynthase family 3 (KS3)" evidence="7">
    <location>
        <begin position="29"/>
        <end position="436"/>
    </location>
</feature>
<proteinExistence type="predicted"/>
<dbReference type="PANTHER" id="PTHR43775:SF37">
    <property type="entry name" value="SI:DKEY-61P9.11"/>
    <property type="match status" value="1"/>
</dbReference>
<dbReference type="PROSITE" id="PS52004">
    <property type="entry name" value="KS3_2"/>
    <property type="match status" value="1"/>
</dbReference>
<dbReference type="OrthoDB" id="5478077at2"/>
<dbReference type="GO" id="GO:0004312">
    <property type="term" value="F:fatty acid synthase activity"/>
    <property type="evidence" value="ECO:0007669"/>
    <property type="project" value="TreeGrafter"/>
</dbReference>
<dbReference type="SMART" id="SM00825">
    <property type="entry name" value="PKS_KS"/>
    <property type="match status" value="1"/>
</dbReference>
<dbReference type="EC" id="2.3.1.94" evidence="8"/>
<dbReference type="Pfam" id="PF16197">
    <property type="entry name" value="KAsynt_C_assoc"/>
    <property type="match status" value="1"/>
</dbReference>
<dbReference type="Pfam" id="PF00975">
    <property type="entry name" value="Thioesterase"/>
    <property type="match status" value="1"/>
</dbReference>
<dbReference type="GO" id="GO:0004315">
    <property type="term" value="F:3-oxoacyl-[acyl-carrier-protein] synthase activity"/>
    <property type="evidence" value="ECO:0007669"/>
    <property type="project" value="InterPro"/>
</dbReference>
<name>A0A2S9YGE1_9BACT</name>
<dbReference type="Pfam" id="PF00109">
    <property type="entry name" value="ketoacyl-synt"/>
    <property type="match status" value="1"/>
</dbReference>
<organism evidence="8 9">
    <name type="scientific">Enhygromyxa salina</name>
    <dbReference type="NCBI Taxonomy" id="215803"/>
    <lineage>
        <taxon>Bacteria</taxon>
        <taxon>Pseudomonadati</taxon>
        <taxon>Myxococcota</taxon>
        <taxon>Polyangia</taxon>
        <taxon>Nannocystales</taxon>
        <taxon>Nannocystaceae</taxon>
        <taxon>Enhygromyxa</taxon>
    </lineage>
</organism>
<dbReference type="GO" id="GO:0031177">
    <property type="term" value="F:phosphopantetheine binding"/>
    <property type="evidence" value="ECO:0007669"/>
    <property type="project" value="InterPro"/>
</dbReference>
<dbReference type="Gene3D" id="3.40.47.10">
    <property type="match status" value="1"/>
</dbReference>
<evidence type="ECO:0000256" key="1">
    <source>
        <dbReference type="ARBA" id="ARBA00022450"/>
    </source>
</evidence>